<accession>A0A3N0C8G9</accession>
<name>A0A3N0C8G9_9MICC</name>
<keyword evidence="3" id="KW-1185">Reference proteome</keyword>
<evidence type="ECO:0000313" key="2">
    <source>
        <dbReference type="EMBL" id="RNL59747.1"/>
    </source>
</evidence>
<dbReference type="GO" id="GO:0005524">
    <property type="term" value="F:ATP binding"/>
    <property type="evidence" value="ECO:0007669"/>
    <property type="project" value="UniProtKB-KW"/>
</dbReference>
<dbReference type="RefSeq" id="WP_123253813.1">
    <property type="nucleotide sequence ID" value="NZ_RBED01000034.1"/>
</dbReference>
<protein>
    <submittedName>
        <fullName evidence="2">ATP-binding protein</fullName>
    </submittedName>
</protein>
<dbReference type="Proteomes" id="UP000273807">
    <property type="component" value="Unassembled WGS sequence"/>
</dbReference>
<dbReference type="InterPro" id="IPR027417">
    <property type="entry name" value="P-loop_NTPase"/>
</dbReference>
<dbReference type="Pfam" id="PF13555">
    <property type="entry name" value="AAA_29"/>
    <property type="match status" value="1"/>
</dbReference>
<proteinExistence type="predicted"/>
<dbReference type="AlphaFoldDB" id="A0A3N0C8G9"/>
<feature type="coiled-coil region" evidence="1">
    <location>
        <begin position="641"/>
        <end position="668"/>
    </location>
</feature>
<organism evidence="2 3">
    <name type="scientific">Arthrobacter oryzae</name>
    <dbReference type="NCBI Taxonomy" id="409290"/>
    <lineage>
        <taxon>Bacteria</taxon>
        <taxon>Bacillati</taxon>
        <taxon>Actinomycetota</taxon>
        <taxon>Actinomycetes</taxon>
        <taxon>Micrococcales</taxon>
        <taxon>Micrococcaceae</taxon>
        <taxon>Arthrobacter</taxon>
    </lineage>
</organism>
<gene>
    <name evidence="2" type="ORF">D7003_01905</name>
</gene>
<keyword evidence="2" id="KW-0067">ATP-binding</keyword>
<dbReference type="Gene3D" id="3.40.50.300">
    <property type="entry name" value="P-loop containing nucleotide triphosphate hydrolases"/>
    <property type="match status" value="1"/>
</dbReference>
<dbReference type="SUPFAM" id="SSF52540">
    <property type="entry name" value="P-loop containing nucleoside triphosphate hydrolases"/>
    <property type="match status" value="1"/>
</dbReference>
<evidence type="ECO:0000313" key="3">
    <source>
        <dbReference type="Proteomes" id="UP000273807"/>
    </source>
</evidence>
<dbReference type="OrthoDB" id="174137at2"/>
<keyword evidence="2" id="KW-0547">Nucleotide-binding</keyword>
<dbReference type="Pfam" id="PF13558">
    <property type="entry name" value="SbcC_Walker_B"/>
    <property type="match status" value="1"/>
</dbReference>
<comment type="caution">
    <text evidence="2">The sequence shown here is derived from an EMBL/GenBank/DDBJ whole genome shotgun (WGS) entry which is preliminary data.</text>
</comment>
<reference evidence="2 3" key="1">
    <citation type="submission" date="2018-10" db="EMBL/GenBank/DDBJ databases">
        <title>Genome sequencing of Arthrobacter oryzae TNB02.</title>
        <authorList>
            <person name="Cho Y.-J."/>
            <person name="Cho A."/>
            <person name="Kim O.-S."/>
        </authorList>
    </citation>
    <scope>NUCLEOTIDE SEQUENCE [LARGE SCALE GENOMIC DNA]</scope>
    <source>
        <strain evidence="2 3">TNB02</strain>
    </source>
</reference>
<evidence type="ECO:0000256" key="1">
    <source>
        <dbReference type="SAM" id="Coils"/>
    </source>
</evidence>
<keyword evidence="1" id="KW-0175">Coiled coil</keyword>
<sequence length="1157" mass="126375">MSIATMLPMGELANPGQMRLALVQVVNWGTFHGAHTMHVDRNGTLLTGNSGVGKSTLFDAMLRVFDARPRSNEAAAQRAGGAVEDRRTTFTYMRGKVGDKAVGEGSASAFQRPGATWSAVALTFDNAAGTKVTISALFDLPKNGTESSVGRFYLIDNRPLDLAALEGIAEKRFGKAALDAIFPDAQVFDVHKAFAERFRRLLGINSDQALPLLRVIQAGKGLGGSVNTFFRDQVLDAPATLAAADDVVEEFSNLMSIRQRLEDVRQQRDQLAPVPGLNKEYAQSLLDSNRLRELGGEEFEAYRQQLAVTVHGKTLERYRGLAQVKARELAAERGVRDGLAKDLRGLEADYNNQGGNAISAIEQSLENARVGLKLRQQVEEATRTSLADAGLELDWTAAGWAQAHELAATRSAELQDGSEALKELRFEAFDGHATKKRELAAAQQELLSLRTRKSLLPPSSIENRAAIAAATGIAEECMPFGGELIDLAEGQERWRPAAERALRSLATTLLVPGEHFAAVTRYLNDHSVRGSLRAVDVSKPLPGGALAVEDAADGDLLTKLSFLTDEGHPSSAVAEASAWIRERIALDFAYPCVENPDELAGLDKGLSLGGVVKRNRHTVEKDDRFTGRKDYVLGFDNAAKLDLVAAQVADFEQELARAAELAQNREETHQGMTRQLEALRRVADDHRPWEQVSAAVAADELARIEQRLKDALAAQADLEPLRANIEGVRHKHQSSTEAAAVLQSEYRALDGQLSAANALLEGARARLEQTPPSDATVTALEPYFTGFDGVQEMHELDNLANAVRTRLLAELHAAESRGQTTSERLTRIFEGFVREWGTAISADHGTSIGAAGEFEARYHAIVSDGLPAQEAEFRQFFNQRTHESFSTLLHLLDEERRTITSRILPLNGILSEVNFHEGSFLELDIKQTLPATAKQFKDAIQNALKVRHTRPGKAVVPATGAETDDDVELTARYKSLETLVKRLGSQTPEDRRWRAEVLDVRGHLFIQCKEHREAPASKKGARKTDVFMHADTGSMSGGERQRFTAFIMAAALSYQLGIAEQGFTTYGTVMMDEAFVLASEEFAGAGIKALHEFGFQLLLAAPENVIDLSRHLGSVTEILRDKRTNRSGVLTSPVIGPRPGSEGIWRSEANPVDIVLR</sequence>
<dbReference type="EMBL" id="RBED01000034">
    <property type="protein sequence ID" value="RNL59747.1"/>
    <property type="molecule type" value="Genomic_DNA"/>
</dbReference>